<name>A0A0J6WQ70_9MYCO</name>
<dbReference type="Gene3D" id="3.40.1410.10">
    <property type="entry name" value="Chorismate lyase-like"/>
    <property type="match status" value="1"/>
</dbReference>
<dbReference type="PROSITE" id="PS50949">
    <property type="entry name" value="HTH_GNTR"/>
    <property type="match status" value="1"/>
</dbReference>
<dbReference type="AlphaFoldDB" id="A0A0J6WQ70"/>
<dbReference type="SMR" id="A0A0J6WQ70"/>
<dbReference type="InterPro" id="IPR028978">
    <property type="entry name" value="Chorismate_lyase_/UTRA_dom_sf"/>
</dbReference>
<dbReference type="Gene3D" id="1.10.10.10">
    <property type="entry name" value="Winged helix-like DNA-binding domain superfamily/Winged helix DNA-binding domain"/>
    <property type="match status" value="1"/>
</dbReference>
<dbReference type="InterPro" id="IPR011663">
    <property type="entry name" value="UTRA"/>
</dbReference>
<dbReference type="InterPro" id="IPR036390">
    <property type="entry name" value="WH_DNA-bd_sf"/>
</dbReference>
<dbReference type="STRING" id="37916.MCHLDSM_00008"/>
<dbReference type="PATRIC" id="fig|37916.4.peg.7"/>
<evidence type="ECO:0000313" key="6">
    <source>
        <dbReference type="Proteomes" id="UP000036513"/>
    </source>
</evidence>
<dbReference type="SUPFAM" id="SSF46785">
    <property type="entry name" value="Winged helix' DNA-binding domain"/>
    <property type="match status" value="1"/>
</dbReference>
<dbReference type="GO" id="GO:0045892">
    <property type="term" value="P:negative regulation of DNA-templated transcription"/>
    <property type="evidence" value="ECO:0007669"/>
    <property type="project" value="TreeGrafter"/>
</dbReference>
<evidence type="ECO:0000259" key="4">
    <source>
        <dbReference type="PROSITE" id="PS50949"/>
    </source>
</evidence>
<keyword evidence="1" id="KW-0805">Transcription regulation</keyword>
<dbReference type="CDD" id="cd07377">
    <property type="entry name" value="WHTH_GntR"/>
    <property type="match status" value="1"/>
</dbReference>
<dbReference type="InterPro" id="IPR036388">
    <property type="entry name" value="WH-like_DNA-bd_sf"/>
</dbReference>
<keyword evidence="3" id="KW-0804">Transcription</keyword>
<accession>A0A0J6WQ70</accession>
<dbReference type="PANTHER" id="PTHR44846">
    <property type="entry name" value="MANNOSYL-D-GLYCERATE TRANSPORT/METABOLISM SYSTEM REPRESSOR MNGR-RELATED"/>
    <property type="match status" value="1"/>
</dbReference>
<dbReference type="InterPro" id="IPR000524">
    <property type="entry name" value="Tscrpt_reg_HTH_GntR"/>
</dbReference>
<evidence type="ECO:0000256" key="3">
    <source>
        <dbReference type="ARBA" id="ARBA00023163"/>
    </source>
</evidence>
<dbReference type="SMART" id="SM00866">
    <property type="entry name" value="UTRA"/>
    <property type="match status" value="1"/>
</dbReference>
<gene>
    <name evidence="5" type="primary">yvoA_1</name>
    <name evidence="5" type="ORF">MCHLDSM_00008</name>
</gene>
<dbReference type="SMART" id="SM00345">
    <property type="entry name" value="HTH_GNTR"/>
    <property type="match status" value="1"/>
</dbReference>
<evidence type="ECO:0000256" key="2">
    <source>
        <dbReference type="ARBA" id="ARBA00023125"/>
    </source>
</evidence>
<dbReference type="Pfam" id="PF00392">
    <property type="entry name" value="GntR"/>
    <property type="match status" value="1"/>
</dbReference>
<dbReference type="EMBL" id="JYNL01000001">
    <property type="protein sequence ID" value="KMO83872.1"/>
    <property type="molecule type" value="Genomic_DNA"/>
</dbReference>
<dbReference type="Pfam" id="PF07702">
    <property type="entry name" value="UTRA"/>
    <property type="match status" value="1"/>
</dbReference>
<keyword evidence="2" id="KW-0238">DNA-binding</keyword>
<dbReference type="InterPro" id="IPR050679">
    <property type="entry name" value="Bact_HTH_transcr_reg"/>
</dbReference>
<proteinExistence type="predicted"/>
<evidence type="ECO:0000256" key="1">
    <source>
        <dbReference type="ARBA" id="ARBA00023015"/>
    </source>
</evidence>
<dbReference type="GO" id="GO:0003700">
    <property type="term" value="F:DNA-binding transcription factor activity"/>
    <property type="evidence" value="ECO:0007669"/>
    <property type="project" value="InterPro"/>
</dbReference>
<dbReference type="SUPFAM" id="SSF64288">
    <property type="entry name" value="Chorismate lyase-like"/>
    <property type="match status" value="1"/>
</dbReference>
<feature type="domain" description="HTH gntR-type" evidence="4">
    <location>
        <begin position="53"/>
        <end position="121"/>
    </location>
</feature>
<protein>
    <submittedName>
        <fullName evidence="5">HTH-type transcriptional repressor YvoA</fullName>
    </submittedName>
</protein>
<evidence type="ECO:0000313" key="5">
    <source>
        <dbReference type="EMBL" id="KMO83872.1"/>
    </source>
</evidence>
<reference evidence="5 6" key="1">
    <citation type="journal article" date="2015" name="Genome Biol. Evol.">
        <title>Characterization of Three Mycobacterium spp. with Potential Use in Bioremediation by Genome Sequencing and Comparative Genomics.</title>
        <authorList>
            <person name="Das S."/>
            <person name="Pettersson B.M."/>
            <person name="Behra P.R."/>
            <person name="Ramesh M."/>
            <person name="Dasgupta S."/>
            <person name="Bhattacharya A."/>
            <person name="Kirsebom L.A."/>
        </authorList>
    </citation>
    <scope>NUCLEOTIDE SEQUENCE [LARGE SCALE GENOMIC DNA]</scope>
    <source>
        <strain evidence="5 6">DSM 43826</strain>
    </source>
</reference>
<comment type="caution">
    <text evidence="5">The sequence shown here is derived from an EMBL/GenBank/DDBJ whole genome shotgun (WGS) entry which is preliminary data.</text>
</comment>
<dbReference type="PANTHER" id="PTHR44846:SF17">
    <property type="entry name" value="GNTR-FAMILY TRANSCRIPTIONAL REGULATOR"/>
    <property type="match status" value="1"/>
</dbReference>
<organism evidence="5 6">
    <name type="scientific">Mycolicibacterium chlorophenolicum</name>
    <dbReference type="NCBI Taxonomy" id="37916"/>
    <lineage>
        <taxon>Bacteria</taxon>
        <taxon>Bacillati</taxon>
        <taxon>Actinomycetota</taxon>
        <taxon>Actinomycetes</taxon>
        <taxon>Mycobacteriales</taxon>
        <taxon>Mycobacteriaceae</taxon>
        <taxon>Mycolicibacterium</taxon>
    </lineage>
</organism>
<dbReference type="Proteomes" id="UP000036513">
    <property type="component" value="Unassembled WGS sequence"/>
</dbReference>
<keyword evidence="6" id="KW-1185">Reference proteome</keyword>
<dbReference type="GO" id="GO:0003677">
    <property type="term" value="F:DNA binding"/>
    <property type="evidence" value="ECO:0007669"/>
    <property type="project" value="UniProtKB-KW"/>
</dbReference>
<sequence>MTVPPATPSCQYFVLTFYLVVNRVLRFLWQAQGKLEIGAAVPLTVELDRSSPVPLYYQLAQAIEAAIRDGELAPGDRFENELALAKRLSLSRPTTRRAIQELVDKGLLVRKRGVGTQVVQNPVHRRVELTSLFDDLARAGQEPTTTLLDYQVGPPEEDVARELNLALDREVVSIRRLRCANGEPLAVMTNYLPVEIAPDAEELESSGLYQSLRARGVHIRLARQRIGARGATRAEAQLLDEKPNAPLLTMARTAFDDSGAAVEFGNHCYRASRYYFDTTLVDR</sequence>